<organism evidence="9 10">
    <name type="scientific">Candidatus Flavonifractor intestinigallinarum</name>
    <dbReference type="NCBI Taxonomy" id="2838586"/>
    <lineage>
        <taxon>Bacteria</taxon>
        <taxon>Bacillati</taxon>
        <taxon>Bacillota</taxon>
        <taxon>Clostridia</taxon>
        <taxon>Eubacteriales</taxon>
        <taxon>Oscillospiraceae</taxon>
        <taxon>Flavonifractor</taxon>
    </lineage>
</organism>
<dbReference type="GO" id="GO:0005886">
    <property type="term" value="C:plasma membrane"/>
    <property type="evidence" value="ECO:0007669"/>
    <property type="project" value="UniProtKB-SubCell"/>
</dbReference>
<evidence type="ECO:0000256" key="4">
    <source>
        <dbReference type="ARBA" id="ARBA00022643"/>
    </source>
</evidence>
<keyword evidence="6 7" id="KW-1133">Transmembrane helix</keyword>
<dbReference type="InterPro" id="IPR007329">
    <property type="entry name" value="FMN-bd"/>
</dbReference>
<feature type="transmembrane region" description="Helical" evidence="7">
    <location>
        <begin position="12"/>
        <end position="33"/>
    </location>
</feature>
<keyword evidence="2 6" id="KW-0597">Phosphoprotein</keyword>
<comment type="subcellular location">
    <subcellularLocation>
        <location evidence="6">Cell membrane</location>
        <topology evidence="6">Single-pass membrane protein</topology>
    </subcellularLocation>
</comment>
<dbReference type="AlphaFoldDB" id="A0A9D2MMV3"/>
<keyword evidence="3 6" id="KW-0285">Flavoprotein</keyword>
<evidence type="ECO:0000256" key="7">
    <source>
        <dbReference type="SAM" id="Phobius"/>
    </source>
</evidence>
<feature type="modified residue" description="FMN phosphoryl threonine" evidence="6">
    <location>
        <position position="164"/>
    </location>
</feature>
<dbReference type="GO" id="GO:0010181">
    <property type="term" value="F:FMN binding"/>
    <property type="evidence" value="ECO:0007669"/>
    <property type="project" value="InterPro"/>
</dbReference>
<evidence type="ECO:0000313" key="9">
    <source>
        <dbReference type="EMBL" id="HJB80626.1"/>
    </source>
</evidence>
<dbReference type="Pfam" id="PF04205">
    <property type="entry name" value="FMN_bind"/>
    <property type="match status" value="1"/>
</dbReference>
<evidence type="ECO:0000256" key="5">
    <source>
        <dbReference type="ARBA" id="ARBA00022982"/>
    </source>
</evidence>
<gene>
    <name evidence="6" type="primary">rnfG</name>
    <name evidence="9" type="ORF">H9712_06555</name>
</gene>
<dbReference type="SMART" id="SM00900">
    <property type="entry name" value="FMN_bind"/>
    <property type="match status" value="1"/>
</dbReference>
<keyword evidence="5 6" id="KW-0249">Electron transport</keyword>
<dbReference type="Proteomes" id="UP000823921">
    <property type="component" value="Unassembled WGS sequence"/>
</dbReference>
<evidence type="ECO:0000313" key="10">
    <source>
        <dbReference type="Proteomes" id="UP000823921"/>
    </source>
</evidence>
<dbReference type="PIRSF" id="PIRSF006091">
    <property type="entry name" value="E_trnsport_RnfG"/>
    <property type="match status" value="1"/>
</dbReference>
<reference evidence="9" key="1">
    <citation type="journal article" date="2021" name="PeerJ">
        <title>Extensive microbial diversity within the chicken gut microbiome revealed by metagenomics and culture.</title>
        <authorList>
            <person name="Gilroy R."/>
            <person name="Ravi A."/>
            <person name="Getino M."/>
            <person name="Pursley I."/>
            <person name="Horton D.L."/>
            <person name="Alikhan N.F."/>
            <person name="Baker D."/>
            <person name="Gharbi K."/>
            <person name="Hall N."/>
            <person name="Watson M."/>
            <person name="Adriaenssens E.M."/>
            <person name="Foster-Nyarko E."/>
            <person name="Jarju S."/>
            <person name="Secka A."/>
            <person name="Antonio M."/>
            <person name="Oren A."/>
            <person name="Chaudhuri R.R."/>
            <person name="La Ragione R."/>
            <person name="Hildebrand F."/>
            <person name="Pallen M.J."/>
        </authorList>
    </citation>
    <scope>NUCLEOTIDE SEQUENCE</scope>
    <source>
        <strain evidence="9">CHK192-8294</strain>
    </source>
</reference>
<dbReference type="Gene3D" id="3.90.1010.20">
    <property type="match status" value="1"/>
</dbReference>
<keyword evidence="6" id="KW-1278">Translocase</keyword>
<dbReference type="HAMAP" id="MF_00479">
    <property type="entry name" value="RsxG_RnfG"/>
    <property type="match status" value="1"/>
</dbReference>
<accession>A0A9D2MMV3</accession>
<comment type="similarity">
    <text evidence="6">Belongs to the RnfG family.</text>
</comment>
<dbReference type="PANTHER" id="PTHR36118:SF1">
    <property type="entry name" value="ION-TRANSLOCATING OXIDOREDUCTASE COMPLEX SUBUNIT G"/>
    <property type="match status" value="1"/>
</dbReference>
<keyword evidence="1 6" id="KW-0813">Transport</keyword>
<dbReference type="PANTHER" id="PTHR36118">
    <property type="entry name" value="ION-TRANSLOCATING OXIDOREDUCTASE COMPLEX SUBUNIT G"/>
    <property type="match status" value="1"/>
</dbReference>
<keyword evidence="6 7" id="KW-0812">Transmembrane</keyword>
<keyword evidence="6" id="KW-1003">Cell membrane</keyword>
<comment type="caution">
    <text evidence="9">The sequence shown here is derived from an EMBL/GenBank/DDBJ whole genome shotgun (WGS) entry which is preliminary data.</text>
</comment>
<keyword evidence="4 6" id="KW-0288">FMN</keyword>
<dbReference type="InterPro" id="IPR010209">
    <property type="entry name" value="Ion_transpt_RnfG/RsxG"/>
</dbReference>
<dbReference type="GO" id="GO:0022900">
    <property type="term" value="P:electron transport chain"/>
    <property type="evidence" value="ECO:0007669"/>
    <property type="project" value="UniProtKB-UniRule"/>
</dbReference>
<proteinExistence type="inferred from homology"/>
<keyword evidence="6 7" id="KW-0472">Membrane</keyword>
<evidence type="ECO:0000256" key="2">
    <source>
        <dbReference type="ARBA" id="ARBA00022553"/>
    </source>
</evidence>
<dbReference type="EMBL" id="DWXO01000065">
    <property type="protein sequence ID" value="HJB80626.1"/>
    <property type="molecule type" value="Genomic_DNA"/>
</dbReference>
<evidence type="ECO:0000256" key="1">
    <source>
        <dbReference type="ARBA" id="ARBA00022448"/>
    </source>
</evidence>
<reference evidence="9" key="2">
    <citation type="submission" date="2021-04" db="EMBL/GenBank/DDBJ databases">
        <authorList>
            <person name="Gilroy R."/>
        </authorList>
    </citation>
    <scope>NUCLEOTIDE SEQUENCE</scope>
    <source>
        <strain evidence="9">CHK192-8294</strain>
    </source>
</reference>
<evidence type="ECO:0000256" key="6">
    <source>
        <dbReference type="HAMAP-Rule" id="MF_00479"/>
    </source>
</evidence>
<comment type="subunit">
    <text evidence="6">The complex is composed of six subunits: RnfA, RnfB, RnfC, RnfD, RnfE and RnfG.</text>
</comment>
<dbReference type="GO" id="GO:0009055">
    <property type="term" value="F:electron transfer activity"/>
    <property type="evidence" value="ECO:0007669"/>
    <property type="project" value="InterPro"/>
</dbReference>
<comment type="function">
    <text evidence="6">Part of a membrane-bound complex that couples electron transfer with translocation of ions across the membrane.</text>
</comment>
<protein>
    <recommendedName>
        <fullName evidence="6">Ion-translocating oxidoreductase complex subunit G</fullName>
        <ecNumber evidence="6">7.-.-.-</ecNumber>
    </recommendedName>
    <alternativeName>
        <fullName evidence="6">Rnf electron transport complex subunit G</fullName>
    </alternativeName>
</protein>
<evidence type="ECO:0000256" key="3">
    <source>
        <dbReference type="ARBA" id="ARBA00022630"/>
    </source>
</evidence>
<feature type="domain" description="FMN-binding" evidence="8">
    <location>
        <begin position="97"/>
        <end position="181"/>
    </location>
</feature>
<name>A0A9D2MMV3_9FIRM</name>
<sequence length="185" mass="18604">MSEAVTKKKEAGMATLVIVLFAICAVTALLLGLTNEVTKPYIAANNEKTTQEAMAAVLPADSYEKVTDQYTGGDATVEDVYSAGDAGYVVQVKPATSFSGNLTIMVGVDATGACSGVSIVKTGETSGLGSNASKEDFRAQFVGATGEVKVTKDGGTIDALTGATITSRGVCEAVSSAIAAAASMG</sequence>
<dbReference type="NCBIfam" id="TIGR01947">
    <property type="entry name" value="rnfG"/>
    <property type="match status" value="1"/>
</dbReference>
<comment type="cofactor">
    <cofactor evidence="6">
        <name>FMN</name>
        <dbReference type="ChEBI" id="CHEBI:58210"/>
    </cofactor>
</comment>
<dbReference type="EC" id="7.-.-.-" evidence="6"/>
<evidence type="ECO:0000259" key="8">
    <source>
        <dbReference type="SMART" id="SM00900"/>
    </source>
</evidence>